<evidence type="ECO:0000313" key="2">
    <source>
        <dbReference type="Proteomes" id="UP000254508"/>
    </source>
</evidence>
<dbReference type="KEGG" id="err:DVR09_15935"/>
<gene>
    <name evidence="1" type="ORF">DVR09_15935</name>
</gene>
<reference evidence="1 2" key="1">
    <citation type="submission" date="2018-07" db="EMBL/GenBank/DDBJ databases">
        <title>Genome sequence of Erythrobacter strain YH-07, an antagonistic bacterium isolated from Yellow Sea.</title>
        <authorList>
            <person name="Tang T."/>
            <person name="Liu Q."/>
            <person name="Sun X."/>
        </authorList>
    </citation>
    <scope>NUCLEOTIDE SEQUENCE [LARGE SCALE GENOMIC DNA]</scope>
    <source>
        <strain evidence="1 2">YH-07</strain>
        <plasmid evidence="1 2">unnamed</plasmid>
    </source>
</reference>
<organism evidence="1 2">
    <name type="scientific">Erythrobacter aureus</name>
    <dbReference type="NCBI Taxonomy" id="2182384"/>
    <lineage>
        <taxon>Bacteria</taxon>
        <taxon>Pseudomonadati</taxon>
        <taxon>Pseudomonadota</taxon>
        <taxon>Alphaproteobacteria</taxon>
        <taxon>Sphingomonadales</taxon>
        <taxon>Erythrobacteraceae</taxon>
        <taxon>Erythrobacter/Porphyrobacter group</taxon>
        <taxon>Erythrobacter</taxon>
    </lineage>
</organism>
<dbReference type="EMBL" id="CP031358">
    <property type="protein sequence ID" value="AXK43943.1"/>
    <property type="molecule type" value="Genomic_DNA"/>
</dbReference>
<name>A0A345YJ41_9SPHN</name>
<keyword evidence="2" id="KW-1185">Reference proteome</keyword>
<geneLocation type="plasmid" evidence="1 2">
    <name>unnamed</name>
</geneLocation>
<keyword evidence="1" id="KW-0614">Plasmid</keyword>
<evidence type="ECO:0000313" key="1">
    <source>
        <dbReference type="EMBL" id="AXK43943.1"/>
    </source>
</evidence>
<protein>
    <submittedName>
        <fullName evidence="1">Uncharacterized protein</fullName>
    </submittedName>
</protein>
<dbReference type="AlphaFoldDB" id="A0A345YJ41"/>
<accession>A0A345YJ41</accession>
<dbReference type="Proteomes" id="UP000254508">
    <property type="component" value="Plasmid unnamed"/>
</dbReference>
<proteinExistence type="predicted"/>
<sequence length="102" mass="11188">MTLASQNTNNRRFQPGYIYPLTAEEADRWDDDFGTGYDHAVVPTGSDPGTCTIIDMWPANAAGEFHPGYDGAAVPVRIDDVQLDAGRPFEGKTPEPKGGFWR</sequence>